<organism evidence="1 2">
    <name type="scientific">Flexistipes sinusarabici</name>
    <dbReference type="NCBI Taxonomy" id="2352"/>
    <lineage>
        <taxon>Bacteria</taxon>
        <taxon>Pseudomonadati</taxon>
        <taxon>Deferribacterota</taxon>
        <taxon>Deferribacteres</taxon>
        <taxon>Deferribacterales</taxon>
        <taxon>Flexistipitaceae</taxon>
        <taxon>Flexistipes</taxon>
    </lineage>
</organism>
<keyword evidence="1" id="KW-0456">Lyase</keyword>
<gene>
    <name evidence="1" type="ORF">DHM44_06585</name>
</gene>
<reference evidence="1 2" key="1">
    <citation type="journal article" date="2018" name="Nat. Biotechnol.">
        <title>A standardized bacterial taxonomy based on genome phylogeny substantially revises the tree of life.</title>
        <authorList>
            <person name="Parks D.H."/>
            <person name="Chuvochina M."/>
            <person name="Waite D.W."/>
            <person name="Rinke C."/>
            <person name="Skarshewski A."/>
            <person name="Chaumeil P.A."/>
            <person name="Hugenholtz P."/>
        </authorList>
    </citation>
    <scope>NUCLEOTIDE SEQUENCE [LARGE SCALE GENOMIC DNA]</scope>
    <source>
        <strain evidence="1">UBA8672</strain>
    </source>
</reference>
<name>A0A3D5QCD7_FLESI</name>
<sequence>NNMEEGKEKSILFCLSGHGFFDMSAYDAYFDGKLEDYEYPEEAIRKSLENLPNV</sequence>
<dbReference type="EC" id="4.2.1.20" evidence="1"/>
<dbReference type="Proteomes" id="UP000262325">
    <property type="component" value="Unassembled WGS sequence"/>
</dbReference>
<accession>A0A3D5QCD7</accession>
<dbReference type="AlphaFoldDB" id="A0A3D5QCD7"/>
<proteinExistence type="predicted"/>
<evidence type="ECO:0000313" key="1">
    <source>
        <dbReference type="EMBL" id="HCW93330.1"/>
    </source>
</evidence>
<evidence type="ECO:0000313" key="2">
    <source>
        <dbReference type="Proteomes" id="UP000262325"/>
    </source>
</evidence>
<feature type="non-terminal residue" evidence="1">
    <location>
        <position position="1"/>
    </location>
</feature>
<dbReference type="EMBL" id="DPPF01000131">
    <property type="protein sequence ID" value="HCW93330.1"/>
    <property type="molecule type" value="Genomic_DNA"/>
</dbReference>
<comment type="caution">
    <text evidence="1">The sequence shown here is derived from an EMBL/GenBank/DDBJ whole genome shotgun (WGS) entry which is preliminary data.</text>
</comment>
<dbReference type="GO" id="GO:0004834">
    <property type="term" value="F:tryptophan synthase activity"/>
    <property type="evidence" value="ECO:0007669"/>
    <property type="project" value="UniProtKB-EC"/>
</dbReference>
<protein>
    <submittedName>
        <fullName evidence="1">TrpB-like pyridoxal-phosphate dependent enzyme</fullName>
        <ecNumber evidence="1">4.2.1.20</ecNumber>
    </submittedName>
</protein>